<evidence type="ECO:0000313" key="2">
    <source>
        <dbReference type="Proteomes" id="UP000620382"/>
    </source>
</evidence>
<organism evidence="1 2">
    <name type="scientific">Pseudomonas haemolytica</name>
    <dbReference type="NCBI Taxonomy" id="2600065"/>
    <lineage>
        <taxon>Bacteria</taxon>
        <taxon>Pseudomonadati</taxon>
        <taxon>Pseudomonadota</taxon>
        <taxon>Gammaproteobacteria</taxon>
        <taxon>Pseudomonadales</taxon>
        <taxon>Pseudomonadaceae</taxon>
        <taxon>Pseudomonas</taxon>
    </lineage>
</organism>
<keyword evidence="2" id="KW-1185">Reference proteome</keyword>
<sequence length="83" mass="9518">MTIIDEPGKDIPKTIYDQLGTTKNDIQINNQGEKSISTTMTNLQTFDARECKSITKDRVNDRSITAKMVEEIIIRMKKETKKI</sequence>
<dbReference type="RefSeq" id="WP_127882211.1">
    <property type="nucleotide sequence ID" value="NZ_JAENSR010000013.1"/>
</dbReference>
<proteinExistence type="predicted"/>
<name>A0ABS1H182_9PSED</name>
<evidence type="ECO:0000313" key="1">
    <source>
        <dbReference type="EMBL" id="MBK3462978.1"/>
    </source>
</evidence>
<accession>A0ABS1H182</accession>
<dbReference type="Proteomes" id="UP000620382">
    <property type="component" value="Unassembled WGS sequence"/>
</dbReference>
<gene>
    <name evidence="1" type="ORF">JJD71_28330</name>
</gene>
<dbReference type="EMBL" id="JAENSR010000013">
    <property type="protein sequence ID" value="MBK3462978.1"/>
    <property type="molecule type" value="Genomic_DNA"/>
</dbReference>
<protein>
    <submittedName>
        <fullName evidence="1">Uncharacterized protein</fullName>
    </submittedName>
</protein>
<comment type="caution">
    <text evidence="1">The sequence shown here is derived from an EMBL/GenBank/DDBJ whole genome shotgun (WGS) entry which is preliminary data.</text>
</comment>
<reference evidence="1 2" key="1">
    <citation type="submission" date="2021-01" db="EMBL/GenBank/DDBJ databases">
        <title>Antibiotic resistance and phylogeny of Pseudomonas spp. isolated over three decades from chicken meat in the Norwegian food chain.</title>
        <authorList>
            <person name="Moen B."/>
        </authorList>
    </citation>
    <scope>NUCLEOTIDE SEQUENCE [LARGE SCALE GENOMIC DNA]</scope>
    <source>
        <strain evidence="1 2">MF6766</strain>
    </source>
</reference>